<dbReference type="Proteomes" id="UP000186955">
    <property type="component" value="Unassembled WGS sequence"/>
</dbReference>
<dbReference type="PANTHER" id="PTHR31896:SF69">
    <property type="entry name" value="FAMILY REGULATORY PROTEIN, PUTATIVE (AFU_ORTHOLOGUE AFUA_3G14730)-RELATED"/>
    <property type="match status" value="1"/>
</dbReference>
<comment type="similarity">
    <text evidence="2">Belongs to the plant acyltransferase family.</text>
</comment>
<sequence length="486" mass="54838">MATKTKGKSAVTTDGDVHSDVQIIPLKPLDQWRPLENVRSLLFLVVREILDEKAMRDSLDRLIRDHLPILGARIEFKKTDLEYRLPKSFPPTYSLFEWTSKTVESSLEDTNLLPQGSHSDSALSFAPSNIPEMEKEWTPSSWPVERKYEKPNAPLLFVHITKYTHTTVVALNIPHCVADQLGFASLINAWMSVLNGEAPPEFLELGLNALDGPKLSQKELRMKGTYRILSGREHATKFIPYISEFARCSKEIRRTLFLPTEVVDELRQRCMEKLKAKYGEEAATLSNADVITAILAKFAYLDRSLSKMVTLSTSLNMRGRHPALPADKPYLHNALSFAVARLPIAKTPLAEVAYQNRLAVNEELQLKNIERSLAVTKELYKRKYPLHVVEPSDLSYAITNWCGAWRVIDFGPAVVKTEDSDLTAGANTRAVPLVFGHSFQRNYPTRFSSQIMCKADGGYWCDFTTIPKTMAKVESLLKSDPKLQSL</sequence>
<evidence type="ECO:0000313" key="5">
    <source>
        <dbReference type="EMBL" id="OKP11806.1"/>
    </source>
</evidence>
<keyword evidence="6" id="KW-1185">Reference proteome</keyword>
<dbReference type="PANTHER" id="PTHR31896">
    <property type="entry name" value="FAMILY REGULATORY PROTEIN, PUTATIVE (AFU_ORTHOLOGUE AFUA_3G14730)-RELATED"/>
    <property type="match status" value="1"/>
</dbReference>
<reference evidence="5 6" key="1">
    <citation type="submission" date="2016-10" db="EMBL/GenBank/DDBJ databases">
        <title>Genome sequence of the ascomycete fungus Penicillium subrubescens.</title>
        <authorList>
            <person name="De Vries R.P."/>
            <person name="Peng M."/>
            <person name="Dilokpimol A."/>
            <person name="Hilden K."/>
            <person name="Makela M.R."/>
            <person name="Grigoriev I."/>
            <person name="Riley R."/>
            <person name="Granchi Z."/>
        </authorList>
    </citation>
    <scope>NUCLEOTIDE SEQUENCE [LARGE SCALE GENOMIC DNA]</scope>
    <source>
        <strain evidence="5 6">CBS 132785</strain>
    </source>
</reference>
<dbReference type="EMBL" id="MNBE01000273">
    <property type="protein sequence ID" value="OKP11806.1"/>
    <property type="molecule type" value="Genomic_DNA"/>
</dbReference>
<dbReference type="STRING" id="1316194.A0A1Q5UH49"/>
<keyword evidence="4" id="KW-0012">Acyltransferase</keyword>
<dbReference type="OrthoDB" id="21502at2759"/>
<keyword evidence="3" id="KW-0808">Transferase</keyword>
<evidence type="ECO:0000256" key="2">
    <source>
        <dbReference type="ARBA" id="ARBA00009861"/>
    </source>
</evidence>
<dbReference type="InterPro" id="IPR051283">
    <property type="entry name" value="Sec_Metabolite_Acyltrans"/>
</dbReference>
<proteinExistence type="inferred from homology"/>
<comment type="caution">
    <text evidence="5">The sequence shown here is derived from an EMBL/GenBank/DDBJ whole genome shotgun (WGS) entry which is preliminary data.</text>
</comment>
<dbReference type="Pfam" id="PF02458">
    <property type="entry name" value="Transferase"/>
    <property type="match status" value="1"/>
</dbReference>
<protein>
    <submittedName>
        <fullName evidence="5">Uncharacterized protein</fullName>
    </submittedName>
</protein>
<dbReference type="AlphaFoldDB" id="A0A1Q5UH49"/>
<dbReference type="Gene3D" id="3.30.559.10">
    <property type="entry name" value="Chloramphenicol acetyltransferase-like domain"/>
    <property type="match status" value="2"/>
</dbReference>
<comment type="pathway">
    <text evidence="1">Secondary metabolite biosynthesis.</text>
</comment>
<evidence type="ECO:0000256" key="3">
    <source>
        <dbReference type="ARBA" id="ARBA00022679"/>
    </source>
</evidence>
<evidence type="ECO:0000256" key="1">
    <source>
        <dbReference type="ARBA" id="ARBA00005179"/>
    </source>
</evidence>
<gene>
    <name evidence="5" type="ORF">PENSUB_2672</name>
</gene>
<dbReference type="InterPro" id="IPR023213">
    <property type="entry name" value="CAT-like_dom_sf"/>
</dbReference>
<evidence type="ECO:0000256" key="4">
    <source>
        <dbReference type="ARBA" id="ARBA00023315"/>
    </source>
</evidence>
<evidence type="ECO:0000313" key="6">
    <source>
        <dbReference type="Proteomes" id="UP000186955"/>
    </source>
</evidence>
<name>A0A1Q5UH49_9EURO</name>
<dbReference type="GO" id="GO:0016746">
    <property type="term" value="F:acyltransferase activity"/>
    <property type="evidence" value="ECO:0007669"/>
    <property type="project" value="UniProtKB-KW"/>
</dbReference>
<organism evidence="5 6">
    <name type="scientific">Penicillium subrubescens</name>
    <dbReference type="NCBI Taxonomy" id="1316194"/>
    <lineage>
        <taxon>Eukaryota</taxon>
        <taxon>Fungi</taxon>
        <taxon>Dikarya</taxon>
        <taxon>Ascomycota</taxon>
        <taxon>Pezizomycotina</taxon>
        <taxon>Eurotiomycetes</taxon>
        <taxon>Eurotiomycetidae</taxon>
        <taxon>Eurotiales</taxon>
        <taxon>Aspergillaceae</taxon>
        <taxon>Penicillium</taxon>
    </lineage>
</organism>
<accession>A0A1Q5UH49</accession>